<dbReference type="Proteomes" id="UP001152798">
    <property type="component" value="Chromosome 7"/>
</dbReference>
<proteinExistence type="predicted"/>
<evidence type="ECO:0000313" key="1">
    <source>
        <dbReference type="EMBL" id="CAH1407490.1"/>
    </source>
</evidence>
<keyword evidence="2" id="KW-1185">Reference proteome</keyword>
<name>A0A9P0HSJ3_NEZVI</name>
<accession>A0A9P0HSJ3</accession>
<sequence>MGIMVRAHMVQVAGDNLRSSTWRGSHNPVWRKEPSEKEIRTYCGHRGRWITNRSNRDLGWLGPSYDIMYQYILEFFLRERRKLLRLTPPLHSLFLHTPPKISKNVNYRHGEDRDVEEKVEEVKWMWSVEWYLEKSGRCYLCHPSREAINFLRSVLYEQKIFVASRIQKWFITVRNFRKQHVPKLQMNS</sequence>
<protein>
    <submittedName>
        <fullName evidence="1">Uncharacterized protein</fullName>
    </submittedName>
</protein>
<evidence type="ECO:0000313" key="2">
    <source>
        <dbReference type="Proteomes" id="UP001152798"/>
    </source>
</evidence>
<dbReference type="EMBL" id="OV725083">
    <property type="protein sequence ID" value="CAH1407490.1"/>
    <property type="molecule type" value="Genomic_DNA"/>
</dbReference>
<organism evidence="1 2">
    <name type="scientific">Nezara viridula</name>
    <name type="common">Southern green stink bug</name>
    <name type="synonym">Cimex viridulus</name>
    <dbReference type="NCBI Taxonomy" id="85310"/>
    <lineage>
        <taxon>Eukaryota</taxon>
        <taxon>Metazoa</taxon>
        <taxon>Ecdysozoa</taxon>
        <taxon>Arthropoda</taxon>
        <taxon>Hexapoda</taxon>
        <taxon>Insecta</taxon>
        <taxon>Pterygota</taxon>
        <taxon>Neoptera</taxon>
        <taxon>Paraneoptera</taxon>
        <taxon>Hemiptera</taxon>
        <taxon>Heteroptera</taxon>
        <taxon>Panheteroptera</taxon>
        <taxon>Pentatomomorpha</taxon>
        <taxon>Pentatomoidea</taxon>
        <taxon>Pentatomidae</taxon>
        <taxon>Pentatominae</taxon>
        <taxon>Nezara</taxon>
    </lineage>
</organism>
<gene>
    <name evidence="1" type="ORF">NEZAVI_LOCUS15194</name>
</gene>
<reference evidence="1" key="1">
    <citation type="submission" date="2022-01" db="EMBL/GenBank/DDBJ databases">
        <authorList>
            <person name="King R."/>
        </authorList>
    </citation>
    <scope>NUCLEOTIDE SEQUENCE</scope>
</reference>
<dbReference type="AlphaFoldDB" id="A0A9P0HSJ3"/>